<keyword evidence="2" id="KW-1185">Reference proteome</keyword>
<gene>
    <name evidence="1" type="ORF">M9H77_27451</name>
</gene>
<dbReference type="Proteomes" id="UP001060085">
    <property type="component" value="Linkage Group LG06"/>
</dbReference>
<reference evidence="2" key="1">
    <citation type="journal article" date="2023" name="Nat. Plants">
        <title>Single-cell RNA sequencing provides a high-resolution roadmap for understanding the multicellular compartmentation of specialized metabolism.</title>
        <authorList>
            <person name="Sun S."/>
            <person name="Shen X."/>
            <person name="Li Y."/>
            <person name="Li Y."/>
            <person name="Wang S."/>
            <person name="Li R."/>
            <person name="Zhang H."/>
            <person name="Shen G."/>
            <person name="Guo B."/>
            <person name="Wei J."/>
            <person name="Xu J."/>
            <person name="St-Pierre B."/>
            <person name="Chen S."/>
            <person name="Sun C."/>
        </authorList>
    </citation>
    <scope>NUCLEOTIDE SEQUENCE [LARGE SCALE GENOMIC DNA]</scope>
</reference>
<sequence length="102" mass="11840">MANTSLHRQTRPRCYLSQLSALLYVPTYTLSALYCAGDGLTTHCLQVGFKLSISRLRVLFGEVNVTKNERVDDSLYARLMIECLQQNRSRLKAYVFWFNRED</sequence>
<proteinExistence type="predicted"/>
<evidence type="ECO:0000313" key="1">
    <source>
        <dbReference type="EMBL" id="KAI5658658.1"/>
    </source>
</evidence>
<comment type="caution">
    <text evidence="1">The sequence shown here is derived from an EMBL/GenBank/DDBJ whole genome shotgun (WGS) entry which is preliminary data.</text>
</comment>
<organism evidence="1 2">
    <name type="scientific">Catharanthus roseus</name>
    <name type="common">Madagascar periwinkle</name>
    <name type="synonym">Vinca rosea</name>
    <dbReference type="NCBI Taxonomy" id="4058"/>
    <lineage>
        <taxon>Eukaryota</taxon>
        <taxon>Viridiplantae</taxon>
        <taxon>Streptophyta</taxon>
        <taxon>Embryophyta</taxon>
        <taxon>Tracheophyta</taxon>
        <taxon>Spermatophyta</taxon>
        <taxon>Magnoliopsida</taxon>
        <taxon>eudicotyledons</taxon>
        <taxon>Gunneridae</taxon>
        <taxon>Pentapetalae</taxon>
        <taxon>asterids</taxon>
        <taxon>lamiids</taxon>
        <taxon>Gentianales</taxon>
        <taxon>Apocynaceae</taxon>
        <taxon>Rauvolfioideae</taxon>
        <taxon>Vinceae</taxon>
        <taxon>Catharanthinae</taxon>
        <taxon>Catharanthus</taxon>
    </lineage>
</organism>
<protein>
    <submittedName>
        <fullName evidence="1">Uncharacterized protein</fullName>
    </submittedName>
</protein>
<evidence type="ECO:0000313" key="2">
    <source>
        <dbReference type="Proteomes" id="UP001060085"/>
    </source>
</evidence>
<name>A0ACC0AGT9_CATRO</name>
<accession>A0ACC0AGT9</accession>
<dbReference type="EMBL" id="CM044706">
    <property type="protein sequence ID" value="KAI5658658.1"/>
    <property type="molecule type" value="Genomic_DNA"/>
</dbReference>